<reference evidence="2 3" key="1">
    <citation type="journal article" date="2019" name="Int. J. Syst. Evol. Microbiol.">
        <title>The Global Catalogue of Microorganisms (GCM) 10K type strain sequencing project: providing services to taxonomists for standard genome sequencing and annotation.</title>
        <authorList>
            <consortium name="The Broad Institute Genomics Platform"/>
            <consortium name="The Broad Institute Genome Sequencing Center for Infectious Disease"/>
            <person name="Wu L."/>
            <person name="Ma J."/>
        </authorList>
    </citation>
    <scope>NUCLEOTIDE SEQUENCE [LARGE SCALE GENOMIC DNA]</scope>
    <source>
        <strain evidence="2 3">JCM 9731</strain>
    </source>
</reference>
<sequence>MSKKINSFAEFTEQYKQDNLPQAPSSEKLLIQLKSRYRRSPKLKPFLARSLITAFSIIMMTVSITSAIKYLGWSFDKANGEKTHVNKPMDQQEVNVHEQYDQLMAKWRYVTNEIMRNTPPGQYTKFLSTEAYEQIGLTALTTYRGKVESQKLADIPEFLTSSLDLDDTILNQFIFDRITVYYEDDRNQIQSIEEIDQLAKEMYEEAKEKNEPYSVRHGKLSKEIDFVWLTYKTEEAGQQFTLKAYPDSKKTITEEGLTNHQSVEINGIKVIVNGGRNKAIFIYERNDERVYVEVLMNIDSDDKEETVLEIVESLLK</sequence>
<comment type="caution">
    <text evidence="2">The sequence shown here is derived from an EMBL/GenBank/DDBJ whole genome shotgun (WGS) entry which is preliminary data.</text>
</comment>
<evidence type="ECO:0000313" key="3">
    <source>
        <dbReference type="Proteomes" id="UP001500782"/>
    </source>
</evidence>
<keyword evidence="1" id="KW-1133">Transmembrane helix</keyword>
<proteinExistence type="predicted"/>
<feature type="transmembrane region" description="Helical" evidence="1">
    <location>
        <begin position="46"/>
        <end position="68"/>
    </location>
</feature>
<dbReference type="Proteomes" id="UP001500782">
    <property type="component" value="Unassembled WGS sequence"/>
</dbReference>
<protein>
    <recommendedName>
        <fullName evidence="4">DUF4367 domain-containing protein</fullName>
    </recommendedName>
</protein>
<accession>A0ABN0WJ33</accession>
<keyword evidence="1" id="KW-0472">Membrane</keyword>
<keyword evidence="1" id="KW-0812">Transmembrane</keyword>
<name>A0ABN0WJ33_9BACI</name>
<keyword evidence="3" id="KW-1185">Reference proteome</keyword>
<gene>
    <name evidence="2" type="ORF">GCM10008967_32320</name>
</gene>
<organism evidence="2 3">
    <name type="scientific">Bacillus carboniphilus</name>
    <dbReference type="NCBI Taxonomy" id="86663"/>
    <lineage>
        <taxon>Bacteria</taxon>
        <taxon>Bacillati</taxon>
        <taxon>Bacillota</taxon>
        <taxon>Bacilli</taxon>
        <taxon>Bacillales</taxon>
        <taxon>Bacillaceae</taxon>
        <taxon>Bacillus</taxon>
    </lineage>
</organism>
<evidence type="ECO:0000313" key="2">
    <source>
        <dbReference type="EMBL" id="GAA0339518.1"/>
    </source>
</evidence>
<dbReference type="EMBL" id="BAAADJ010000057">
    <property type="protein sequence ID" value="GAA0339518.1"/>
    <property type="molecule type" value="Genomic_DNA"/>
</dbReference>
<evidence type="ECO:0000256" key="1">
    <source>
        <dbReference type="SAM" id="Phobius"/>
    </source>
</evidence>
<dbReference type="RefSeq" id="WP_343801168.1">
    <property type="nucleotide sequence ID" value="NZ_BAAADJ010000057.1"/>
</dbReference>
<evidence type="ECO:0008006" key="4">
    <source>
        <dbReference type="Google" id="ProtNLM"/>
    </source>
</evidence>